<keyword evidence="4 5" id="KW-0472">Membrane</keyword>
<accession>A0A3M7P9R1</accession>
<name>A0A3M7P9R1_BRAPC</name>
<dbReference type="Proteomes" id="UP000276133">
    <property type="component" value="Unassembled WGS sequence"/>
</dbReference>
<evidence type="ECO:0000259" key="6">
    <source>
        <dbReference type="PROSITE" id="PS50261"/>
    </source>
</evidence>
<dbReference type="InterPro" id="IPR017981">
    <property type="entry name" value="GPCR_2-like_7TM"/>
</dbReference>
<dbReference type="STRING" id="10195.A0A3M7P9R1"/>
<feature type="transmembrane region" description="Helical" evidence="5">
    <location>
        <begin position="298"/>
        <end position="318"/>
    </location>
</feature>
<evidence type="ECO:0000256" key="3">
    <source>
        <dbReference type="ARBA" id="ARBA00022989"/>
    </source>
</evidence>
<dbReference type="GO" id="GO:0004930">
    <property type="term" value="F:G protein-coupled receptor activity"/>
    <property type="evidence" value="ECO:0007669"/>
    <property type="project" value="InterPro"/>
</dbReference>
<keyword evidence="3 5" id="KW-1133">Transmembrane helix</keyword>
<protein>
    <submittedName>
        <fullName evidence="7">G-coupled receptor Mth2</fullName>
    </submittedName>
</protein>
<dbReference type="InterPro" id="IPR000832">
    <property type="entry name" value="GPCR_2_secretin-like"/>
</dbReference>
<feature type="domain" description="G-protein coupled receptors family 2 profile 2" evidence="6">
    <location>
        <begin position="167"/>
        <end position="445"/>
    </location>
</feature>
<dbReference type="PRINTS" id="PR00249">
    <property type="entry name" value="GPCRSECRETIN"/>
</dbReference>
<evidence type="ECO:0000256" key="5">
    <source>
        <dbReference type="SAM" id="Phobius"/>
    </source>
</evidence>
<feature type="transmembrane region" description="Helical" evidence="5">
    <location>
        <begin position="169"/>
        <end position="190"/>
    </location>
</feature>
<evidence type="ECO:0000256" key="2">
    <source>
        <dbReference type="ARBA" id="ARBA00022692"/>
    </source>
</evidence>
<dbReference type="GO" id="GO:0016020">
    <property type="term" value="C:membrane"/>
    <property type="evidence" value="ECO:0007669"/>
    <property type="project" value="UniProtKB-SubCell"/>
</dbReference>
<comment type="subcellular location">
    <subcellularLocation>
        <location evidence="1">Membrane</location>
        <topology evidence="1">Multi-pass membrane protein</topology>
    </subcellularLocation>
</comment>
<reference evidence="7 8" key="1">
    <citation type="journal article" date="2018" name="Sci. Rep.">
        <title>Genomic signatures of local adaptation to the degree of environmental predictability in rotifers.</title>
        <authorList>
            <person name="Franch-Gras L."/>
            <person name="Hahn C."/>
            <person name="Garcia-Roger E.M."/>
            <person name="Carmona M.J."/>
            <person name="Serra M."/>
            <person name="Gomez A."/>
        </authorList>
    </citation>
    <scope>NUCLEOTIDE SEQUENCE [LARGE SCALE GENOMIC DNA]</scope>
    <source>
        <strain evidence="7">HYR1</strain>
    </source>
</reference>
<keyword evidence="8" id="KW-1185">Reference proteome</keyword>
<dbReference type="PANTHER" id="PTHR45902:SF1">
    <property type="entry name" value="LATROPHILIN RECEPTOR-LIKE PROTEIN A"/>
    <property type="match status" value="1"/>
</dbReference>
<feature type="transmembrane region" description="Helical" evidence="5">
    <location>
        <begin position="338"/>
        <end position="364"/>
    </location>
</feature>
<dbReference type="Pfam" id="PF00002">
    <property type="entry name" value="7tm_2"/>
    <property type="match status" value="1"/>
</dbReference>
<dbReference type="Gene3D" id="1.20.1070.10">
    <property type="entry name" value="Rhodopsin 7-helix transmembrane proteins"/>
    <property type="match status" value="1"/>
</dbReference>
<dbReference type="AlphaFoldDB" id="A0A3M7P9R1"/>
<feature type="transmembrane region" description="Helical" evidence="5">
    <location>
        <begin position="392"/>
        <end position="415"/>
    </location>
</feature>
<evidence type="ECO:0000256" key="4">
    <source>
        <dbReference type="ARBA" id="ARBA00023136"/>
    </source>
</evidence>
<evidence type="ECO:0000256" key="1">
    <source>
        <dbReference type="ARBA" id="ARBA00004141"/>
    </source>
</evidence>
<dbReference type="PROSITE" id="PS50261">
    <property type="entry name" value="G_PROTEIN_RECEP_F2_4"/>
    <property type="match status" value="1"/>
</dbReference>
<gene>
    <name evidence="7" type="ORF">BpHYR1_017283</name>
</gene>
<organism evidence="7 8">
    <name type="scientific">Brachionus plicatilis</name>
    <name type="common">Marine rotifer</name>
    <name type="synonym">Brachionus muelleri</name>
    <dbReference type="NCBI Taxonomy" id="10195"/>
    <lineage>
        <taxon>Eukaryota</taxon>
        <taxon>Metazoa</taxon>
        <taxon>Spiralia</taxon>
        <taxon>Gnathifera</taxon>
        <taxon>Rotifera</taxon>
        <taxon>Eurotatoria</taxon>
        <taxon>Monogononta</taxon>
        <taxon>Pseudotrocha</taxon>
        <taxon>Ploima</taxon>
        <taxon>Brachionidae</taxon>
        <taxon>Brachionus</taxon>
    </lineage>
</organism>
<sequence length="487" mass="56122">MFTINLKNNFYESVFDKAFIDELLKGNKPESYDYKLELDPPANAKIRACKKTIDSCPSNYTNTEISNLCQKSTAYRYAFEGLSYKNEYCAICNSLNVNMLQCAKRIDYNTFVNSLQILFDLSDLNEKSTIDLKVKYNDIELDFNKSVSFHHLNSRECNQMLGQDLSKKYLTIIGQAISISSLSLLILIYVKNKLYGNLPGKMLLSLSSALLFSQIFFLISTYLTRSLADKSQKENCDFSVGSDLGLKRIQEILPCYIAAVLTHFFHLNFFIWTSLMAFDLFRMFQKFGKINNDDQKFLRYYLISVVMPIIGIALLHLKNMNKLSYGIKSCFISNGLDILVFFVVPIATVLFLNLLFLIFSVYYVKKADILSAKYFSQDKLSNMNKKNEKSRLLLFAKLFILTGMTWIIGVVSSLMNKKYCVVWYFYIILNSLQGLFIFCTYGFNHNSKSNIKSNVSKIMSYFSKEKMNFKDKTSRTNSSENQISVSK</sequence>
<evidence type="ECO:0000313" key="7">
    <source>
        <dbReference type="EMBL" id="RMZ95825.1"/>
    </source>
</evidence>
<feature type="transmembrane region" description="Helical" evidence="5">
    <location>
        <begin position="421"/>
        <end position="443"/>
    </location>
</feature>
<comment type="caution">
    <text evidence="7">The sequence shown here is derived from an EMBL/GenBank/DDBJ whole genome shotgun (WGS) entry which is preliminary data.</text>
</comment>
<dbReference type="PANTHER" id="PTHR45902">
    <property type="entry name" value="LATROPHILIN RECEPTOR-LIKE PROTEIN A"/>
    <property type="match status" value="1"/>
</dbReference>
<dbReference type="EMBL" id="REGN01012331">
    <property type="protein sequence ID" value="RMZ95825.1"/>
    <property type="molecule type" value="Genomic_DNA"/>
</dbReference>
<evidence type="ECO:0000313" key="8">
    <source>
        <dbReference type="Proteomes" id="UP000276133"/>
    </source>
</evidence>
<keyword evidence="2 5" id="KW-0812">Transmembrane</keyword>
<feature type="transmembrane region" description="Helical" evidence="5">
    <location>
        <begin position="202"/>
        <end position="223"/>
    </location>
</feature>
<dbReference type="InterPro" id="IPR053231">
    <property type="entry name" value="GPCR_LN-TM7"/>
</dbReference>
<dbReference type="GO" id="GO:0007166">
    <property type="term" value="P:cell surface receptor signaling pathway"/>
    <property type="evidence" value="ECO:0007669"/>
    <property type="project" value="InterPro"/>
</dbReference>
<dbReference type="OrthoDB" id="6134459at2759"/>
<proteinExistence type="predicted"/>
<feature type="transmembrane region" description="Helical" evidence="5">
    <location>
        <begin position="256"/>
        <end position="278"/>
    </location>
</feature>
<keyword evidence="7" id="KW-0675">Receptor</keyword>